<proteinExistence type="predicted"/>
<reference evidence="2" key="1">
    <citation type="submission" date="2023-05" db="EMBL/GenBank/DDBJ databases">
        <title>Nepenthes gracilis genome sequencing.</title>
        <authorList>
            <person name="Fukushima K."/>
        </authorList>
    </citation>
    <scope>NUCLEOTIDE SEQUENCE</scope>
    <source>
        <strain evidence="2">SING2019-196</strain>
    </source>
</reference>
<dbReference type="GO" id="GO:0009707">
    <property type="term" value="C:chloroplast outer membrane"/>
    <property type="evidence" value="ECO:0007669"/>
    <property type="project" value="TreeGrafter"/>
</dbReference>
<evidence type="ECO:0000313" key="2">
    <source>
        <dbReference type="EMBL" id="GMH23941.1"/>
    </source>
</evidence>
<dbReference type="SUPFAM" id="SSF82185">
    <property type="entry name" value="Histone H3 K4-specific methyltransferase SET7/9 N-terminal domain"/>
    <property type="match status" value="1"/>
</dbReference>
<dbReference type="Proteomes" id="UP001279734">
    <property type="component" value="Unassembled WGS sequence"/>
</dbReference>
<dbReference type="AlphaFoldDB" id="A0AAD3Y1V8"/>
<comment type="caution">
    <text evidence="2">The sequence shown here is derived from an EMBL/GenBank/DDBJ whole genome shotgun (WGS) entry which is preliminary data.</text>
</comment>
<dbReference type="PANTHER" id="PTHR43215:SF15">
    <property type="entry name" value="PROTEIN ACCUMULATION AND REPLICATION OF CHLOROPLASTS 3, CHLOROPLASTIC"/>
    <property type="match status" value="1"/>
</dbReference>
<sequence>MEVPIFTSFCSPPPCGTSLSPQPSINDFNARFLHQKTGLGPLKCGRGRLPMHISATRNEGSGGKVDADNDTWRESECVEVIGIGSRVDSVLDFCIGSQSNSHSLRYWNVIEGDSLKGRLQERSHEKDGYPASVEILPDHQSHFKAVVLVAGAGYGDDHVTTADILRTIKSTGGFVVAIVLKPFSFEGRRRQDEVRVLLEKLQDCVNFFIEVDIDSLLKMDLVTLDEALKTMNRAVYLAITAVSVLVSGVHRKHIDLPHSNMKELSLPEVIEMLESYTKGKIGFGVGCTVESSTIQAVYDCPFFCMGLKDLNGVIICIVSSGNAAEFNDVHAVVHTFRQTTGCIQEIIISVIHNPDLQPNLISTTVIAVYTAERRSMQKGNILSKLAEHIPFIFSFLRPHRLQSDNPQQSDSGEISCLLDTNNAAENKIADTVPACGPAEGFAGQSRELQMLLEYDTNIASEVGYLDACASSLENNEQNVEGTEACQRELFSIRNLGMGYNFDQKWMDEGVPGSVASPMVDNPSIHGLPVGVRPDDMKNSNDVTNSMLGSQPQTEDDANMQPFTSVPTRNLLADADFEAFSYNASTSLKGKDADVSKRLGVLSIRAASMLETERDSKRRWSPVMEIGYRGGIYKGHCQGGLPEGRGCLAFPDGSLYNGTWHYGKRSGLGTFYFNNGNVFQGSWRDDLMHGKGWFYFHTGDRWFANFWKGKANGEGRFYSKFGEVFFGCFQDGWRHGRFLHVKVDGTRYVEIWNEGVLTSCEQLEPGSSAP</sequence>
<dbReference type="GO" id="GO:0005829">
    <property type="term" value="C:cytosol"/>
    <property type="evidence" value="ECO:0007669"/>
    <property type="project" value="TreeGrafter"/>
</dbReference>
<dbReference type="Pfam" id="PF02493">
    <property type="entry name" value="MORN"/>
    <property type="match status" value="3"/>
</dbReference>
<protein>
    <recommendedName>
        <fullName evidence="4">Protein ACCUMULATION AND REPLICATION OF CHLOROPLASTS 3</fullName>
    </recommendedName>
</protein>
<accession>A0AAD3Y1V8</accession>
<dbReference type="GO" id="GO:0010020">
    <property type="term" value="P:chloroplast fission"/>
    <property type="evidence" value="ECO:0007669"/>
    <property type="project" value="TreeGrafter"/>
</dbReference>
<dbReference type="InterPro" id="IPR036525">
    <property type="entry name" value="Tubulin/FtsZ_GTPase_sf"/>
</dbReference>
<dbReference type="SMART" id="SM00698">
    <property type="entry name" value="MORN"/>
    <property type="match status" value="3"/>
</dbReference>
<dbReference type="SUPFAM" id="SSF52490">
    <property type="entry name" value="Tubulin nucleotide-binding domain-like"/>
    <property type="match status" value="1"/>
</dbReference>
<evidence type="ECO:0000313" key="3">
    <source>
        <dbReference type="Proteomes" id="UP001279734"/>
    </source>
</evidence>
<name>A0AAD3Y1V8_NEPGR</name>
<evidence type="ECO:0008006" key="4">
    <source>
        <dbReference type="Google" id="ProtNLM"/>
    </source>
</evidence>
<dbReference type="Gene3D" id="3.40.50.1440">
    <property type="entry name" value="Tubulin/FtsZ, GTPase domain"/>
    <property type="match status" value="1"/>
</dbReference>
<keyword evidence="1" id="KW-0677">Repeat</keyword>
<gene>
    <name evidence="2" type="ORF">Nepgr_025784</name>
</gene>
<evidence type="ECO:0000256" key="1">
    <source>
        <dbReference type="ARBA" id="ARBA00022737"/>
    </source>
</evidence>
<keyword evidence="3" id="KW-1185">Reference proteome</keyword>
<dbReference type="InterPro" id="IPR003409">
    <property type="entry name" value="MORN"/>
</dbReference>
<organism evidence="2 3">
    <name type="scientific">Nepenthes gracilis</name>
    <name type="common">Slender pitcher plant</name>
    <dbReference type="NCBI Taxonomy" id="150966"/>
    <lineage>
        <taxon>Eukaryota</taxon>
        <taxon>Viridiplantae</taxon>
        <taxon>Streptophyta</taxon>
        <taxon>Embryophyta</taxon>
        <taxon>Tracheophyta</taxon>
        <taxon>Spermatophyta</taxon>
        <taxon>Magnoliopsida</taxon>
        <taxon>eudicotyledons</taxon>
        <taxon>Gunneridae</taxon>
        <taxon>Pentapetalae</taxon>
        <taxon>Caryophyllales</taxon>
        <taxon>Nepenthaceae</taxon>
        <taxon>Nepenthes</taxon>
    </lineage>
</organism>
<dbReference type="Gene3D" id="2.20.110.10">
    <property type="entry name" value="Histone H3 K4-specific methyltransferase SET7/9 N-terminal domain"/>
    <property type="match status" value="2"/>
</dbReference>
<dbReference type="EMBL" id="BSYO01000027">
    <property type="protein sequence ID" value="GMH23941.1"/>
    <property type="molecule type" value="Genomic_DNA"/>
</dbReference>
<dbReference type="PANTHER" id="PTHR43215">
    <property type="entry name" value="RADIAL SPOKE HEAD 1 HOMOLOG"/>
    <property type="match status" value="1"/>
</dbReference>